<dbReference type="Pfam" id="PF08263">
    <property type="entry name" value="LRRNT_2"/>
    <property type="match status" value="1"/>
</dbReference>
<dbReference type="InterPro" id="IPR003591">
    <property type="entry name" value="Leu-rich_rpt_typical-subtyp"/>
</dbReference>
<evidence type="ECO:0000256" key="3">
    <source>
        <dbReference type="ARBA" id="ARBA00022692"/>
    </source>
</evidence>
<dbReference type="Proteomes" id="UP001055439">
    <property type="component" value="Chromosome 6"/>
</dbReference>
<keyword evidence="11" id="KW-0808">Transferase</keyword>
<evidence type="ECO:0000259" key="10">
    <source>
        <dbReference type="Pfam" id="PF23598"/>
    </source>
</evidence>
<dbReference type="EMBL" id="CP097508">
    <property type="protein sequence ID" value="URE12902.1"/>
    <property type="molecule type" value="Genomic_DNA"/>
</dbReference>
<evidence type="ECO:0000313" key="12">
    <source>
        <dbReference type="Proteomes" id="UP001055439"/>
    </source>
</evidence>
<keyword evidence="11" id="KW-0675">Receptor</keyword>
<dbReference type="GO" id="GO:0016301">
    <property type="term" value="F:kinase activity"/>
    <property type="evidence" value="ECO:0007669"/>
    <property type="project" value="UniProtKB-KW"/>
</dbReference>
<feature type="domain" description="Disease resistance R13L4/SHOC-2-like LRR" evidence="10">
    <location>
        <begin position="155"/>
        <end position="272"/>
    </location>
</feature>
<dbReference type="Pfam" id="PF23598">
    <property type="entry name" value="LRR_14"/>
    <property type="match status" value="1"/>
</dbReference>
<keyword evidence="12" id="KW-1185">Reference proteome</keyword>
<evidence type="ECO:0000313" key="11">
    <source>
        <dbReference type="EMBL" id="URE12902.1"/>
    </source>
</evidence>
<reference evidence="11" key="1">
    <citation type="submission" date="2022-05" db="EMBL/GenBank/DDBJ databases">
        <title>The Musa troglodytarum L. genome provides insights into the mechanism of non-climacteric behaviour and enrichment of carotenoids.</title>
        <authorList>
            <person name="Wang J."/>
        </authorList>
    </citation>
    <scope>NUCLEOTIDE SEQUENCE</scope>
    <source>
        <tissue evidence="11">Leaf</tissue>
    </source>
</reference>
<keyword evidence="11" id="KW-0418">Kinase</keyword>
<dbReference type="SUPFAM" id="SSF52058">
    <property type="entry name" value="L domain-like"/>
    <property type="match status" value="1"/>
</dbReference>
<keyword evidence="6" id="KW-1133">Transmembrane helix</keyword>
<dbReference type="InterPro" id="IPR046956">
    <property type="entry name" value="RLP23-like"/>
</dbReference>
<name>A0A9E7GI54_9LILI</name>
<keyword evidence="2" id="KW-0433">Leucine-rich repeat</keyword>
<organism evidence="11 12">
    <name type="scientific">Musa troglodytarum</name>
    <name type="common">fe'i banana</name>
    <dbReference type="NCBI Taxonomy" id="320322"/>
    <lineage>
        <taxon>Eukaryota</taxon>
        <taxon>Viridiplantae</taxon>
        <taxon>Streptophyta</taxon>
        <taxon>Embryophyta</taxon>
        <taxon>Tracheophyta</taxon>
        <taxon>Spermatophyta</taxon>
        <taxon>Magnoliopsida</taxon>
        <taxon>Liliopsida</taxon>
        <taxon>Zingiberales</taxon>
        <taxon>Musaceae</taxon>
        <taxon>Musa</taxon>
    </lineage>
</organism>
<dbReference type="Gene3D" id="3.80.10.10">
    <property type="entry name" value="Ribonuclease Inhibitor"/>
    <property type="match status" value="3"/>
</dbReference>
<dbReference type="FunFam" id="3.80.10.10:FF:000649">
    <property type="entry name" value="Leucine Rich Repeat family protein"/>
    <property type="match status" value="1"/>
</dbReference>
<keyword evidence="8" id="KW-0325">Glycoprotein</keyword>
<dbReference type="PANTHER" id="PTHR48063:SF90">
    <property type="entry name" value="OS11G0565920 PROTEIN"/>
    <property type="match status" value="1"/>
</dbReference>
<dbReference type="SMART" id="SM00369">
    <property type="entry name" value="LRR_TYP"/>
    <property type="match status" value="4"/>
</dbReference>
<dbReference type="GO" id="GO:0016020">
    <property type="term" value="C:membrane"/>
    <property type="evidence" value="ECO:0007669"/>
    <property type="project" value="UniProtKB-SubCell"/>
</dbReference>
<evidence type="ECO:0000256" key="6">
    <source>
        <dbReference type="ARBA" id="ARBA00022989"/>
    </source>
</evidence>
<protein>
    <submittedName>
        <fullName evidence="11">LRR receptor-like serine threonine-protein kinase</fullName>
    </submittedName>
</protein>
<dbReference type="AlphaFoldDB" id="A0A9E7GI54"/>
<dbReference type="InterPro" id="IPR013210">
    <property type="entry name" value="LRR_N_plant-typ"/>
</dbReference>
<evidence type="ECO:0000256" key="8">
    <source>
        <dbReference type="ARBA" id="ARBA00023180"/>
    </source>
</evidence>
<dbReference type="OrthoDB" id="695689at2759"/>
<comment type="subcellular location">
    <subcellularLocation>
        <location evidence="1">Membrane</location>
        <topology evidence="1">Single-pass type I membrane protein</topology>
    </subcellularLocation>
</comment>
<keyword evidence="3" id="KW-0812">Transmembrane</keyword>
<proteinExistence type="predicted"/>
<evidence type="ECO:0000259" key="9">
    <source>
        <dbReference type="Pfam" id="PF08263"/>
    </source>
</evidence>
<evidence type="ECO:0000256" key="4">
    <source>
        <dbReference type="ARBA" id="ARBA00022729"/>
    </source>
</evidence>
<keyword evidence="5" id="KW-0677">Repeat</keyword>
<dbReference type="InterPro" id="IPR032675">
    <property type="entry name" value="LRR_dom_sf"/>
</dbReference>
<evidence type="ECO:0000256" key="5">
    <source>
        <dbReference type="ARBA" id="ARBA00022737"/>
    </source>
</evidence>
<keyword evidence="4" id="KW-0732">Signal</keyword>
<evidence type="ECO:0000256" key="7">
    <source>
        <dbReference type="ARBA" id="ARBA00023136"/>
    </source>
</evidence>
<evidence type="ECO:0000256" key="1">
    <source>
        <dbReference type="ARBA" id="ARBA00004479"/>
    </source>
</evidence>
<sequence>MYACPQGPTISRDTMHSPNSMAYCSRSKHPVPRHYSFGLWLTSILLFTAATTPTTKGCVEGERDALLAFKAGLLKDPSSRLSSWRGRVDCCRWSGVVCDNRTGHVVELNLQNSDPYNGETSIGATMTSVGSEILGSFTKLTYLNVSWSNFNGAIPPQLGNLSSLRSLDLNSYGLSTDGLHWLSPVNMLSSLKELQLSDCGLTDLPSSLSHVNLTELATLDLHGNLFNSTFPNWLWKLHNLSYLDLSSSMFHGAIPARIGKLTGLRELYLKDNSFSGPMPAEIGLCNGLKRIDNSLTGPVPIEIGKLSNLIILSLSNNSLEGTMSELHFAHLTKLSELYLFENS</sequence>
<accession>A0A9E7GI54</accession>
<keyword evidence="7" id="KW-0472">Membrane</keyword>
<gene>
    <name evidence="11" type="ORF">MUK42_23310</name>
</gene>
<dbReference type="PANTHER" id="PTHR48063">
    <property type="entry name" value="LRR RECEPTOR-LIKE KINASE"/>
    <property type="match status" value="1"/>
</dbReference>
<evidence type="ECO:0000256" key="2">
    <source>
        <dbReference type="ARBA" id="ARBA00022614"/>
    </source>
</evidence>
<feature type="domain" description="Leucine-rich repeat-containing N-terminal plant-type" evidence="9">
    <location>
        <begin position="61"/>
        <end position="99"/>
    </location>
</feature>
<dbReference type="InterPro" id="IPR055414">
    <property type="entry name" value="LRR_R13L4/SHOC2-like"/>
</dbReference>